<feature type="binding site" evidence="8">
    <location>
        <begin position="83"/>
        <end position="84"/>
    </location>
    <ligand>
        <name>substrate</name>
    </ligand>
</feature>
<dbReference type="InterPro" id="IPR001653">
    <property type="entry name" value="DAP_epimerase_DapF"/>
</dbReference>
<comment type="subunit">
    <text evidence="8">Homodimer.</text>
</comment>
<evidence type="ECO:0000256" key="3">
    <source>
        <dbReference type="ARBA" id="ARBA00013080"/>
    </source>
</evidence>
<evidence type="ECO:0000256" key="5">
    <source>
        <dbReference type="ARBA" id="ARBA00023154"/>
    </source>
</evidence>
<evidence type="ECO:0000256" key="8">
    <source>
        <dbReference type="HAMAP-Rule" id="MF_00197"/>
    </source>
</evidence>
<dbReference type="HAMAP" id="MF_00197">
    <property type="entry name" value="DAP_epimerase"/>
    <property type="match status" value="1"/>
</dbReference>
<comment type="pathway">
    <text evidence="1 8">Amino-acid biosynthesis; L-lysine biosynthesis via DAP pathway; DL-2,6-diaminopimelate from LL-2,6-diaminopimelate: step 1/1.</text>
</comment>
<evidence type="ECO:0000256" key="1">
    <source>
        <dbReference type="ARBA" id="ARBA00005196"/>
    </source>
</evidence>
<dbReference type="GO" id="GO:0008837">
    <property type="term" value="F:diaminopimelate epimerase activity"/>
    <property type="evidence" value="ECO:0007669"/>
    <property type="project" value="UniProtKB-UniRule"/>
</dbReference>
<gene>
    <name evidence="8 10" type="primary">dapF</name>
    <name evidence="10" type="ORF">NOG11_10235</name>
</gene>
<keyword evidence="4 8" id="KW-0028">Amino-acid biosynthesis</keyword>
<dbReference type="AlphaFoldDB" id="A0A9X2LA43"/>
<feature type="binding site" evidence="8">
    <location>
        <begin position="218"/>
        <end position="219"/>
    </location>
    <ligand>
        <name>substrate</name>
    </ligand>
</feature>
<comment type="catalytic activity">
    <reaction evidence="7 8">
        <text>(2S,6S)-2,6-diaminopimelate = meso-2,6-diaminopimelate</text>
        <dbReference type="Rhea" id="RHEA:15393"/>
        <dbReference type="ChEBI" id="CHEBI:57609"/>
        <dbReference type="ChEBI" id="CHEBI:57791"/>
        <dbReference type="EC" id="5.1.1.7"/>
    </reaction>
</comment>
<dbReference type="GO" id="GO:0009089">
    <property type="term" value="P:lysine biosynthetic process via diaminopimelate"/>
    <property type="evidence" value="ECO:0007669"/>
    <property type="project" value="UniProtKB-UniRule"/>
</dbReference>
<keyword evidence="5 8" id="KW-0457">Lysine biosynthesis</keyword>
<dbReference type="EC" id="5.1.1.7" evidence="3 8"/>
<reference evidence="10" key="1">
    <citation type="submission" date="2022-07" db="EMBL/GenBank/DDBJ databases">
        <title>Parvularcula maris sp. nov., an algicidal bacterium isolated from seawater.</title>
        <authorList>
            <person name="Li F."/>
        </authorList>
    </citation>
    <scope>NUCLEOTIDE SEQUENCE</scope>
    <source>
        <strain evidence="10">BGMRC 0090</strain>
    </source>
</reference>
<evidence type="ECO:0000256" key="6">
    <source>
        <dbReference type="ARBA" id="ARBA00023235"/>
    </source>
</evidence>
<sequence>MTETPAPLESLEGCPFFVMDGAGNDFVVVDLRGGGAMTEAAARHLGDRRGPFGCDQIIGIANRDDRPAMLIWNADGSEAGACGNAARCVAELLMTERSAEALSFGSPSGTLDARRMGERIAVDMGRPRLRWDEIPLSQELPQTLQLPVDGGVLERYGLTPPVGVSMGNPHAVFFVANAEAEPLASFGPLIEHDALFPDRVNCSVASIHGGAIRLRTWERGVGLTMACGTAACASLVAAHRIELLGRSAKVVADGGELFIAWDEETGRVEMAGPTRMHRRGVF</sequence>
<dbReference type="GO" id="GO:0005829">
    <property type="term" value="C:cytosol"/>
    <property type="evidence" value="ECO:0007669"/>
    <property type="project" value="TreeGrafter"/>
</dbReference>
<organism evidence="10 11">
    <name type="scientific">Parvularcula maris</name>
    <dbReference type="NCBI Taxonomy" id="2965077"/>
    <lineage>
        <taxon>Bacteria</taxon>
        <taxon>Pseudomonadati</taxon>
        <taxon>Pseudomonadota</taxon>
        <taxon>Alphaproteobacteria</taxon>
        <taxon>Parvularculales</taxon>
        <taxon>Parvularculaceae</taxon>
        <taxon>Parvularcula</taxon>
    </lineage>
</organism>
<dbReference type="PROSITE" id="PS01326">
    <property type="entry name" value="DAP_EPIMERASE"/>
    <property type="match status" value="1"/>
</dbReference>
<feature type="site" description="Could be important to modulate the pK values of the two catalytic cysteine residues" evidence="8">
    <location>
        <position position="218"/>
    </location>
</feature>
<dbReference type="SUPFAM" id="SSF54506">
    <property type="entry name" value="Diaminopimelate epimerase-like"/>
    <property type="match status" value="2"/>
</dbReference>
<dbReference type="Pfam" id="PF01678">
    <property type="entry name" value="DAP_epimerase"/>
    <property type="match status" value="2"/>
</dbReference>
<feature type="site" description="Could be important to modulate the pK values of the two catalytic cysteine residues" evidence="8">
    <location>
        <position position="170"/>
    </location>
</feature>
<comment type="caution">
    <text evidence="10">The sequence shown here is derived from an EMBL/GenBank/DDBJ whole genome shotgun (WGS) entry which is preliminary data.</text>
</comment>
<evidence type="ECO:0000256" key="2">
    <source>
        <dbReference type="ARBA" id="ARBA00010219"/>
    </source>
</evidence>
<evidence type="ECO:0000313" key="10">
    <source>
        <dbReference type="EMBL" id="MCQ8185773.1"/>
    </source>
</evidence>
<comment type="similarity">
    <text evidence="2 8">Belongs to the diaminopimelate epimerase family.</text>
</comment>
<feature type="binding site" evidence="8">
    <location>
        <position position="168"/>
    </location>
    <ligand>
        <name>substrate</name>
    </ligand>
</feature>
<dbReference type="EMBL" id="JANIBC010000008">
    <property type="protein sequence ID" value="MCQ8185773.1"/>
    <property type="molecule type" value="Genomic_DNA"/>
</dbReference>
<feature type="active site" description="Proton acceptor" evidence="8">
    <location>
        <position position="227"/>
    </location>
</feature>
<dbReference type="NCBIfam" id="TIGR00652">
    <property type="entry name" value="DapF"/>
    <property type="match status" value="1"/>
</dbReference>
<name>A0A9X2LA43_9PROT</name>
<evidence type="ECO:0000256" key="9">
    <source>
        <dbReference type="PROSITE-ProRule" id="PRU10125"/>
    </source>
</evidence>
<comment type="function">
    <text evidence="8">Catalyzes the stereoinversion of LL-2,6-diaminopimelate (L,L-DAP) to meso-diaminopimelate (meso-DAP), a precursor of L-lysine and an essential component of the bacterial peptidoglycan.</text>
</comment>
<accession>A0A9X2LA43</accession>
<feature type="active site" evidence="9">
    <location>
        <position position="82"/>
    </location>
</feature>
<feature type="binding site" evidence="8">
    <location>
        <position position="201"/>
    </location>
    <ligand>
        <name>substrate</name>
    </ligand>
</feature>
<dbReference type="InterPro" id="IPR018510">
    <property type="entry name" value="DAP_epimerase_AS"/>
</dbReference>
<dbReference type="Gene3D" id="3.10.310.10">
    <property type="entry name" value="Diaminopimelate Epimerase, Chain A, domain 1"/>
    <property type="match status" value="2"/>
</dbReference>
<feature type="binding site" evidence="8">
    <location>
        <position position="73"/>
    </location>
    <ligand>
        <name>substrate</name>
    </ligand>
</feature>
<feature type="active site" description="Proton donor" evidence="8">
    <location>
        <position position="82"/>
    </location>
</feature>
<evidence type="ECO:0000256" key="4">
    <source>
        <dbReference type="ARBA" id="ARBA00022605"/>
    </source>
</evidence>
<feature type="binding site" evidence="8">
    <location>
        <begin position="228"/>
        <end position="229"/>
    </location>
    <ligand>
        <name>substrate</name>
    </ligand>
</feature>
<protein>
    <recommendedName>
        <fullName evidence="3 8">Diaminopimelate epimerase</fullName>
        <shortName evidence="8">DAP epimerase</shortName>
        <ecNumber evidence="3 8">5.1.1.7</ecNumber>
    </recommendedName>
    <alternativeName>
        <fullName evidence="8">PLP-independent amino acid racemase</fullName>
    </alternativeName>
</protein>
<evidence type="ECO:0000256" key="7">
    <source>
        <dbReference type="ARBA" id="ARBA00051712"/>
    </source>
</evidence>
<dbReference type="PANTHER" id="PTHR31689:SF0">
    <property type="entry name" value="DIAMINOPIMELATE EPIMERASE"/>
    <property type="match status" value="1"/>
</dbReference>
<comment type="subcellular location">
    <subcellularLocation>
        <location evidence="8">Cytoplasm</location>
    </subcellularLocation>
</comment>
<feature type="binding site" evidence="8">
    <location>
        <position position="56"/>
    </location>
    <ligand>
        <name>substrate</name>
    </ligand>
</feature>
<keyword evidence="8" id="KW-0963">Cytoplasm</keyword>
<feature type="binding site" evidence="8">
    <location>
        <position position="24"/>
    </location>
    <ligand>
        <name>substrate</name>
    </ligand>
</feature>
<proteinExistence type="inferred from homology"/>
<dbReference type="PANTHER" id="PTHR31689">
    <property type="entry name" value="DIAMINOPIMELATE EPIMERASE, CHLOROPLASTIC"/>
    <property type="match status" value="1"/>
</dbReference>
<dbReference type="RefSeq" id="WP_256619663.1">
    <property type="nucleotide sequence ID" value="NZ_JANIBC010000008.1"/>
</dbReference>
<dbReference type="Proteomes" id="UP001142610">
    <property type="component" value="Unassembled WGS sequence"/>
</dbReference>
<keyword evidence="6 8" id="KW-0413">Isomerase</keyword>
<evidence type="ECO:0000313" key="11">
    <source>
        <dbReference type="Proteomes" id="UP001142610"/>
    </source>
</evidence>
<keyword evidence="11" id="KW-1185">Reference proteome</keyword>